<reference evidence="2 3" key="1">
    <citation type="submission" date="2024-04" db="EMBL/GenBank/DDBJ databases">
        <title>Tritrichomonas musculus Genome.</title>
        <authorList>
            <person name="Alves-Ferreira E."/>
            <person name="Grigg M."/>
            <person name="Lorenzi H."/>
            <person name="Galac M."/>
        </authorList>
    </citation>
    <scope>NUCLEOTIDE SEQUENCE [LARGE SCALE GENOMIC DNA]</scope>
    <source>
        <strain evidence="2 3">EAF2021</strain>
    </source>
</reference>
<sequence length="392" mass="46783">MQDRFSEFQSLFKKHDMKILNEYLSSTLHKFQFFYIDNNNEQNDEILQLPNESKIIIIDEYQEKETKYDIICFNYNLIIFKQEPKSDSSIPVLDNFLSIHQNSQRYFLKEILSSNEEDDTTFSYEINEFSLFLNRSLINNKSWIKTFFEAIVHCIAGFLIKKAYKNTINNNENRDFDEEIKERQEIYDPQNSCYIKLRNLGHGSSAVVDLIYYISEEKLYALKIPYCETIDKIERERKNYLKAKYPFMSRYYGYIEVNHQKCLFIEYIEGKTLDKYDIHNLSDIEKFDIAFEILITVQYFHSLNCICRDLFPNNIIINKNKDAIMIDFDRLTTIDEQYTLDFNHPNTPPEISTGDKNLTFKSDVYSLGFILNYIFFDKDDNEKIEGNASMNM</sequence>
<dbReference type="SMART" id="SM00220">
    <property type="entry name" value="S_TKc"/>
    <property type="match status" value="1"/>
</dbReference>
<accession>A0ABR2GTQ7</accession>
<gene>
    <name evidence="2" type="ORF">M9Y10_036968</name>
</gene>
<dbReference type="InterPro" id="IPR000719">
    <property type="entry name" value="Prot_kinase_dom"/>
</dbReference>
<dbReference type="Proteomes" id="UP001470230">
    <property type="component" value="Unassembled WGS sequence"/>
</dbReference>
<dbReference type="Pfam" id="PF00069">
    <property type="entry name" value="Pkinase"/>
    <property type="match status" value="1"/>
</dbReference>
<dbReference type="InterPro" id="IPR053235">
    <property type="entry name" value="Ser_Thr_kinase"/>
</dbReference>
<keyword evidence="3" id="KW-1185">Reference proteome</keyword>
<dbReference type="PANTHER" id="PTHR24361">
    <property type="entry name" value="MITOGEN-ACTIVATED KINASE KINASE KINASE"/>
    <property type="match status" value="1"/>
</dbReference>
<proteinExistence type="predicted"/>
<evidence type="ECO:0000313" key="3">
    <source>
        <dbReference type="Proteomes" id="UP001470230"/>
    </source>
</evidence>
<dbReference type="InterPro" id="IPR011009">
    <property type="entry name" value="Kinase-like_dom_sf"/>
</dbReference>
<dbReference type="EMBL" id="JAPFFF010000062">
    <property type="protein sequence ID" value="KAK8836937.1"/>
    <property type="molecule type" value="Genomic_DNA"/>
</dbReference>
<protein>
    <recommendedName>
        <fullName evidence="1">Protein kinase domain-containing protein</fullName>
    </recommendedName>
</protein>
<dbReference type="PROSITE" id="PS50011">
    <property type="entry name" value="PROTEIN_KINASE_DOM"/>
    <property type="match status" value="1"/>
</dbReference>
<dbReference type="Gene3D" id="1.10.510.10">
    <property type="entry name" value="Transferase(Phosphotransferase) domain 1"/>
    <property type="match status" value="1"/>
</dbReference>
<dbReference type="SUPFAM" id="SSF56112">
    <property type="entry name" value="Protein kinase-like (PK-like)"/>
    <property type="match status" value="1"/>
</dbReference>
<name>A0ABR2GTQ7_9EUKA</name>
<organism evidence="2 3">
    <name type="scientific">Tritrichomonas musculus</name>
    <dbReference type="NCBI Taxonomy" id="1915356"/>
    <lineage>
        <taxon>Eukaryota</taxon>
        <taxon>Metamonada</taxon>
        <taxon>Parabasalia</taxon>
        <taxon>Tritrichomonadida</taxon>
        <taxon>Tritrichomonadidae</taxon>
        <taxon>Tritrichomonas</taxon>
    </lineage>
</organism>
<evidence type="ECO:0000313" key="2">
    <source>
        <dbReference type="EMBL" id="KAK8836937.1"/>
    </source>
</evidence>
<comment type="caution">
    <text evidence="2">The sequence shown here is derived from an EMBL/GenBank/DDBJ whole genome shotgun (WGS) entry which is preliminary data.</text>
</comment>
<feature type="domain" description="Protein kinase" evidence="1">
    <location>
        <begin position="194"/>
        <end position="392"/>
    </location>
</feature>
<evidence type="ECO:0000259" key="1">
    <source>
        <dbReference type="PROSITE" id="PS50011"/>
    </source>
</evidence>